<evidence type="ECO:0000313" key="2">
    <source>
        <dbReference type="EMBL" id="KIM96306.1"/>
    </source>
</evidence>
<proteinExistence type="predicted"/>
<name>A0A0C3H1B6_OIDMZ</name>
<keyword evidence="3" id="KW-1185">Reference proteome</keyword>
<reference evidence="3" key="2">
    <citation type="submission" date="2015-01" db="EMBL/GenBank/DDBJ databases">
        <title>Evolutionary Origins and Diversification of the Mycorrhizal Mutualists.</title>
        <authorList>
            <consortium name="DOE Joint Genome Institute"/>
            <consortium name="Mycorrhizal Genomics Consortium"/>
            <person name="Kohler A."/>
            <person name="Kuo A."/>
            <person name="Nagy L.G."/>
            <person name="Floudas D."/>
            <person name="Copeland A."/>
            <person name="Barry K.W."/>
            <person name="Cichocki N."/>
            <person name="Veneault-Fourrey C."/>
            <person name="LaButti K."/>
            <person name="Lindquist E.A."/>
            <person name="Lipzen A."/>
            <person name="Lundell T."/>
            <person name="Morin E."/>
            <person name="Murat C."/>
            <person name="Riley R."/>
            <person name="Ohm R."/>
            <person name="Sun H."/>
            <person name="Tunlid A."/>
            <person name="Henrissat B."/>
            <person name="Grigoriev I.V."/>
            <person name="Hibbett D.S."/>
            <person name="Martin F."/>
        </authorList>
    </citation>
    <scope>NUCLEOTIDE SEQUENCE [LARGE SCALE GENOMIC DNA]</scope>
    <source>
        <strain evidence="3">Zn</strain>
    </source>
</reference>
<reference evidence="2 3" key="1">
    <citation type="submission" date="2014-04" db="EMBL/GenBank/DDBJ databases">
        <authorList>
            <consortium name="DOE Joint Genome Institute"/>
            <person name="Kuo A."/>
            <person name="Martino E."/>
            <person name="Perotto S."/>
            <person name="Kohler A."/>
            <person name="Nagy L.G."/>
            <person name="Floudas D."/>
            <person name="Copeland A."/>
            <person name="Barry K.W."/>
            <person name="Cichocki N."/>
            <person name="Veneault-Fourrey C."/>
            <person name="LaButti K."/>
            <person name="Lindquist E.A."/>
            <person name="Lipzen A."/>
            <person name="Lundell T."/>
            <person name="Morin E."/>
            <person name="Murat C."/>
            <person name="Sun H."/>
            <person name="Tunlid A."/>
            <person name="Henrissat B."/>
            <person name="Grigoriev I.V."/>
            <person name="Hibbett D.S."/>
            <person name="Martin F."/>
            <person name="Nordberg H.P."/>
            <person name="Cantor M.N."/>
            <person name="Hua S.X."/>
        </authorList>
    </citation>
    <scope>NUCLEOTIDE SEQUENCE [LARGE SCALE GENOMIC DNA]</scope>
    <source>
        <strain evidence="2 3">Zn</strain>
    </source>
</reference>
<dbReference type="EMBL" id="KN832884">
    <property type="protein sequence ID" value="KIM96306.1"/>
    <property type="molecule type" value="Genomic_DNA"/>
</dbReference>
<dbReference type="Proteomes" id="UP000054321">
    <property type="component" value="Unassembled WGS sequence"/>
</dbReference>
<organism evidence="2 3">
    <name type="scientific">Oidiodendron maius (strain Zn)</name>
    <dbReference type="NCBI Taxonomy" id="913774"/>
    <lineage>
        <taxon>Eukaryota</taxon>
        <taxon>Fungi</taxon>
        <taxon>Dikarya</taxon>
        <taxon>Ascomycota</taxon>
        <taxon>Pezizomycotina</taxon>
        <taxon>Leotiomycetes</taxon>
        <taxon>Leotiomycetes incertae sedis</taxon>
        <taxon>Myxotrichaceae</taxon>
        <taxon>Oidiodendron</taxon>
    </lineage>
</organism>
<dbReference type="AlphaFoldDB" id="A0A0C3H1B6"/>
<sequence>MLFLAAIPFLPSLLTWAQTHSLPVISSHDQIQSILHPISPPLLGHPPSPRKETKE</sequence>
<dbReference type="InParanoid" id="A0A0C3H1B6"/>
<evidence type="ECO:0000256" key="1">
    <source>
        <dbReference type="SAM" id="SignalP"/>
    </source>
</evidence>
<feature type="chain" id="PRO_5002164823" evidence="1">
    <location>
        <begin position="18"/>
        <end position="55"/>
    </location>
</feature>
<gene>
    <name evidence="2" type="ORF">OIDMADRAFT_20739</name>
</gene>
<feature type="signal peptide" evidence="1">
    <location>
        <begin position="1"/>
        <end position="17"/>
    </location>
</feature>
<accession>A0A0C3H1B6</accession>
<evidence type="ECO:0000313" key="3">
    <source>
        <dbReference type="Proteomes" id="UP000054321"/>
    </source>
</evidence>
<keyword evidence="1" id="KW-0732">Signal</keyword>
<dbReference type="HOGENOM" id="CLU_3032977_0_0_1"/>
<protein>
    <submittedName>
        <fullName evidence="2">Uncharacterized protein</fullName>
    </submittedName>
</protein>